<evidence type="ECO:0000313" key="2">
    <source>
        <dbReference type="Proteomes" id="UP000031670"/>
    </source>
</evidence>
<dbReference type="GO" id="GO:0001522">
    <property type="term" value="P:pseudouridine synthesis"/>
    <property type="evidence" value="ECO:0007669"/>
    <property type="project" value="InterPro"/>
</dbReference>
<dbReference type="Proteomes" id="UP000031670">
    <property type="component" value="Unassembled WGS sequence"/>
</dbReference>
<protein>
    <submittedName>
        <fullName evidence="1">Ribosomal large subunit pseudouridine synthase A</fullName>
    </submittedName>
</protein>
<dbReference type="InterPro" id="IPR020103">
    <property type="entry name" value="PsdUridine_synth_cat_dom_sf"/>
</dbReference>
<dbReference type="GO" id="GO:0006396">
    <property type="term" value="P:RNA processing"/>
    <property type="evidence" value="ECO:0007669"/>
    <property type="project" value="UniProtKB-ARBA"/>
</dbReference>
<dbReference type="SUPFAM" id="SSF55120">
    <property type="entry name" value="Pseudouridine synthase"/>
    <property type="match status" value="1"/>
</dbReference>
<gene>
    <name evidence="1" type="ORF">JCM19232_1657</name>
</gene>
<dbReference type="GO" id="GO:0140098">
    <property type="term" value="F:catalytic activity, acting on RNA"/>
    <property type="evidence" value="ECO:0007669"/>
    <property type="project" value="UniProtKB-ARBA"/>
</dbReference>
<reference evidence="1 2" key="1">
    <citation type="submission" date="2015-01" db="EMBL/GenBank/DDBJ databases">
        <title>Vibrio sp. C5 JCM 19232 whole genome shotgun sequence.</title>
        <authorList>
            <person name="Sawabe T."/>
            <person name="Meirelles P."/>
            <person name="Feng G."/>
            <person name="Sayaka M."/>
            <person name="Hattori M."/>
            <person name="Ohkuma M."/>
        </authorList>
    </citation>
    <scope>NUCLEOTIDE SEQUENCE [LARGE SCALE GENOMIC DNA]</scope>
    <source>
        <strain evidence="1 2">JCM19232</strain>
    </source>
</reference>
<organism evidence="1 2">
    <name type="scientific">Vibrio ishigakensis</name>
    <dbReference type="NCBI Taxonomy" id="1481914"/>
    <lineage>
        <taxon>Bacteria</taxon>
        <taxon>Pseudomonadati</taxon>
        <taxon>Pseudomonadota</taxon>
        <taxon>Gammaproteobacteria</taxon>
        <taxon>Vibrionales</taxon>
        <taxon>Vibrionaceae</taxon>
        <taxon>Vibrio</taxon>
    </lineage>
</organism>
<name>A0A0B8P6K2_9VIBR</name>
<reference evidence="1 2" key="2">
    <citation type="submission" date="2015-01" db="EMBL/GenBank/DDBJ databases">
        <authorList>
            <consortium name="NBRP consortium"/>
            <person name="Sawabe T."/>
            <person name="Meirelles P."/>
            <person name="Feng G."/>
            <person name="Sayaka M."/>
            <person name="Hattori M."/>
            <person name="Ohkuma M."/>
        </authorList>
    </citation>
    <scope>NUCLEOTIDE SEQUENCE [LARGE SCALE GENOMIC DNA]</scope>
    <source>
        <strain evidence="1 2">JCM19232</strain>
    </source>
</reference>
<dbReference type="GO" id="GO:0009982">
    <property type="term" value="F:pseudouridine synthase activity"/>
    <property type="evidence" value="ECO:0007669"/>
    <property type="project" value="InterPro"/>
</dbReference>
<dbReference type="Gene3D" id="3.30.2350.10">
    <property type="entry name" value="Pseudouridine synthase"/>
    <property type="match status" value="1"/>
</dbReference>
<evidence type="ECO:0000313" key="1">
    <source>
        <dbReference type="EMBL" id="GAM62500.1"/>
    </source>
</evidence>
<dbReference type="AlphaFoldDB" id="A0A0B8P6K2"/>
<proteinExistence type="predicted"/>
<dbReference type="EMBL" id="BBSA01000006">
    <property type="protein sequence ID" value="GAM62500.1"/>
    <property type="molecule type" value="Genomic_DNA"/>
</dbReference>
<sequence>MAMTEYRPPVEPWTEVVYKDEHILVANKPAGLLSVPGREEKHYDSLWSRLVEEYPEIQVVHRLDMRPRA</sequence>
<dbReference type="GO" id="GO:0003723">
    <property type="term" value="F:RNA binding"/>
    <property type="evidence" value="ECO:0007669"/>
    <property type="project" value="InterPro"/>
</dbReference>
<comment type="caution">
    <text evidence="1">The sequence shown here is derived from an EMBL/GenBank/DDBJ whole genome shotgun (WGS) entry which is preliminary data.</text>
</comment>
<accession>A0A0B8P6K2</accession>